<dbReference type="SMART" id="SM01360">
    <property type="entry name" value="A2M"/>
    <property type="match status" value="1"/>
</dbReference>
<dbReference type="EMBL" id="LQNU01000079">
    <property type="protein sequence ID" value="KZE75997.1"/>
    <property type="molecule type" value="Genomic_DNA"/>
</dbReference>
<reference evidence="5 6" key="1">
    <citation type="submission" date="2016-01" db="EMBL/GenBank/DDBJ databases">
        <title>Whole genome sequencing of Myroides marinus L41.</title>
        <authorList>
            <person name="Hong K.W."/>
        </authorList>
    </citation>
    <scope>NUCLEOTIDE SEQUENCE [LARGE SCALE GENOMIC DNA]</scope>
    <source>
        <strain evidence="5 6">L41</strain>
    </source>
</reference>
<dbReference type="InterPro" id="IPR041246">
    <property type="entry name" value="Bact_MG10"/>
</dbReference>
<comment type="caution">
    <text evidence="5">The sequence shown here is derived from an EMBL/GenBank/DDBJ whole genome shotgun (WGS) entry which is preliminary data.</text>
</comment>
<dbReference type="InterPro" id="IPR008930">
    <property type="entry name" value="Terpenoid_cyclase/PrenylTrfase"/>
</dbReference>
<dbReference type="PROSITE" id="PS51257">
    <property type="entry name" value="PROKAR_LIPOPROTEIN"/>
    <property type="match status" value="1"/>
</dbReference>
<dbReference type="InterPro" id="IPR047565">
    <property type="entry name" value="Alpha-macroglob_thiol-ester_cl"/>
</dbReference>
<evidence type="ECO:0000256" key="1">
    <source>
        <dbReference type="ARBA" id="ARBA00010556"/>
    </source>
</evidence>
<evidence type="ECO:0008006" key="7">
    <source>
        <dbReference type="Google" id="ProtNLM"/>
    </source>
</evidence>
<proteinExistence type="inferred from homology"/>
<dbReference type="RefSeq" id="WP_038984378.1">
    <property type="nucleotide sequence ID" value="NZ_JWJO01000001.1"/>
</dbReference>
<dbReference type="CDD" id="cd02891">
    <property type="entry name" value="A2M_like"/>
    <property type="match status" value="1"/>
</dbReference>
<dbReference type="OrthoDB" id="9767116at2"/>
<dbReference type="InterPro" id="IPR021868">
    <property type="entry name" value="Alpha_2_Macroglob_MG3"/>
</dbReference>
<dbReference type="SMART" id="SM01359">
    <property type="entry name" value="A2M_N_2"/>
    <property type="match status" value="1"/>
</dbReference>
<comment type="similarity">
    <text evidence="1">Belongs to the protease inhibitor I39 (alpha-2-macroglobulin) family. Bacterial alpha-2-macroglobulin subfamily.</text>
</comment>
<dbReference type="Pfam" id="PF17973">
    <property type="entry name" value="bMG10"/>
    <property type="match status" value="1"/>
</dbReference>
<sequence length="1841" mass="205807">MKIKNLLILICCVFISLQSCKKGDINVNLSNPKLFSEYILAFTAGVISTKDPIDINIPKNWKNWKANEELDKDLFTITPSVKGKVIYMPNDVIRFIPAERLKQDQRYNITFHLGEVVDTEEALKDFTFMVMTVPQTFHTDLLDLQTVSDTEYVLNGTLTTSDWLSTADAKKVLTASQEKKNLDIKFTTDDKEEAKEFKFTINKISRQAAETTIDVNINGKAVNNDAKSTDVYTVPKQNAFYQFKVEPVANDPQAFWINFSNPIKKNQDFSGLIDLENNDANLTFSAEGNVLKVFADKALQDKVMVRVSAGIEDTKGNKTQSSEVYELNFGILKPDVQLISSGTILPSSENLKINFKATTLNAVDVKVYKIYENNILQFLQENNLDGKYSLYRVADPIAKTTIKLTNPNANALLKYNTYALDLSTLINPDPGAIYRVEFSFKKSYSLYDCSNSDLEEEEIVEEESEDLDEMETNEYDDEYDYYYYDYNWEEKDNPCSNSYYYYHEKPATNVLASDLGVIVKGGNNNIYTVVVSDIITTNPVAAATVEFYTFKQQLITSAKTDTDGILTVNLEKKKPAFVIVKDDKSTTYVKVDEANSLSMSNYDVDGTTLVKGINGYIYTERGVWRPGDDIYLDFILDDLANPLPANHPIKLTFSDPFGKVVDQVVQKKNANNHYSFLLKTTQESVTGNWQAVVSVGGAKFYKQIKIETIKPNRLKIKNNIEGKTVYNSGSGVKVDYNVQWLQGSVAKNLKAEVALKLLPQTTTFDGYKNYSFSNTLSSYGSQELNAYSGTTDLDGDFNFYVSMSNIPENTGTLKAIFTTTVHENGGDMSTDVSTATISPHNTYVGIKAPDANKYGYYETDKPLNFSFVTLNAQGQAKSADIEVTVYRKKGYWWWSNNNDGASSYSSSNYYSVYKDAVEYTTSSKGTTAYSLTIPEQDWGTYEIVARDKYGKHIASSVVYVDYPYWSGKTKHSQGKEATVLAIATDKKDYNTGEKIKLSFPSSEGGRALVSVENGSSVIETHWVKTQKGETTFEINTTDAMAPNVYISVSAIQPHASTVNNSPIRMYGVAPINVYNKKTKLEPVITMPDKLKPEQEFTVQVKEKAGQKMTYTIAIVEDGLLDLTRFKTPNPWNNFYSKTALGVRTWDIYDNVIGAYGGAINQVFSIGGDEDLGAGQVKKANRFKPVVIHLGPFVLDGGKTGTHKIKLPKYIGSVRAMVVASNVATKAYGSVEKTVKVNNPLMILGSLPRRAVPGEKITLPITIFAMEKHVKNVTVRVKTDDKFQIQNNATQQVSFDEPDEKVVYCELEVMQKTGISKVEIEATSGNEKASYVVEMDVLNPNPVTVRAVDVILEPNSTKELEWERFGVTGSNKATLELSTFPGINLTSRLNFLIRYPHGCSEQVTSGVFPQIFLEDLVYVSKSKKESLQRNVNEGLRVLAQRQLSDGSFRYWSSDSYSDDWTTSYITHFMLEAEKRGFALPIGSKANAISYQQKAVKQWSYNSRYQNDLPQAYRLYTLALAGSADLASMNRLRETKGISADSKLRLAAAYALAGQKDAANKLIASTSVIENSDSYYYYYGSYERRIAMALETLILTKSNNKLMHEYAMILAKRLGSNTWMSTQSTAYGLNVMSAYVKSNKSAEGINVDFTNSGSTTNATTKNNMYEYDFKSIASNNQVKLVNKNSSTVYARVAYSGILPVGKELVEESNLSVRTAFRTPEGMTINPSSLAQGTEFVAFITITNTTARSVDNVALTHIVPSGWEIVNLRYTDAGGDNNPVRHTDIRDDRSNFYFNLNPNETKTLRVVLNASYLGKYYMPGVYAEGMYDNSYRSRTSGQWIEVTN</sequence>
<dbReference type="InterPro" id="IPR051802">
    <property type="entry name" value="YfhM-like"/>
</dbReference>
<feature type="domain" description="Alpha-2-macroglobulin bait region" evidence="3">
    <location>
        <begin position="980"/>
        <end position="1122"/>
    </location>
</feature>
<dbReference type="InterPro" id="IPR041203">
    <property type="entry name" value="Bact_A2M_MG5"/>
</dbReference>
<dbReference type="Pfam" id="PF00207">
    <property type="entry name" value="A2M"/>
    <property type="match status" value="1"/>
</dbReference>
<keyword evidence="2" id="KW-0732">Signal</keyword>
<dbReference type="Pfam" id="PF01835">
    <property type="entry name" value="MG2"/>
    <property type="match status" value="1"/>
</dbReference>
<protein>
    <recommendedName>
        <fullName evidence="7">Alpha-2-macroglobulin</fullName>
    </recommendedName>
</protein>
<dbReference type="InterPro" id="IPR002890">
    <property type="entry name" value="MG2"/>
</dbReference>
<name>A0A163W7Y9_9FLAO</name>
<dbReference type="SUPFAM" id="SSF48239">
    <property type="entry name" value="Terpenoid cyclases/Protein prenyltransferases"/>
    <property type="match status" value="1"/>
</dbReference>
<evidence type="ECO:0000256" key="2">
    <source>
        <dbReference type="ARBA" id="ARBA00022729"/>
    </source>
</evidence>
<evidence type="ECO:0000313" key="5">
    <source>
        <dbReference type="EMBL" id="KZE75997.1"/>
    </source>
</evidence>
<dbReference type="PANTHER" id="PTHR40094:SF1">
    <property type="entry name" value="UBIQUITIN DOMAIN-CONTAINING PROTEIN"/>
    <property type="match status" value="1"/>
</dbReference>
<keyword evidence="6" id="KW-1185">Reference proteome</keyword>
<dbReference type="InterPro" id="IPR041462">
    <property type="entry name" value="Bact_A2M_MG6"/>
</dbReference>
<gene>
    <name evidence="5" type="ORF">AV926_16465</name>
</gene>
<evidence type="ECO:0000259" key="3">
    <source>
        <dbReference type="SMART" id="SM01359"/>
    </source>
</evidence>
<dbReference type="PANTHER" id="PTHR40094">
    <property type="entry name" value="ALPHA-2-MACROGLOBULIN HOMOLOG"/>
    <property type="match status" value="1"/>
</dbReference>
<dbReference type="Pfam" id="PF07703">
    <property type="entry name" value="A2M_BRD"/>
    <property type="match status" value="1"/>
</dbReference>
<dbReference type="InterPro" id="IPR011625">
    <property type="entry name" value="A2M_N_BRD"/>
</dbReference>
<dbReference type="Gene3D" id="1.50.10.20">
    <property type="match status" value="1"/>
</dbReference>
<accession>A0A163W7Y9</accession>
<dbReference type="Pfam" id="PF17962">
    <property type="entry name" value="bMG6"/>
    <property type="match status" value="1"/>
</dbReference>
<feature type="domain" description="Alpha-2-macroglobulin" evidence="4">
    <location>
        <begin position="1185"/>
        <end position="1276"/>
    </location>
</feature>
<evidence type="ECO:0000259" key="4">
    <source>
        <dbReference type="SMART" id="SM01360"/>
    </source>
</evidence>
<dbReference type="Proteomes" id="UP000076630">
    <property type="component" value="Unassembled WGS sequence"/>
</dbReference>
<dbReference type="GO" id="GO:0004866">
    <property type="term" value="F:endopeptidase inhibitor activity"/>
    <property type="evidence" value="ECO:0007669"/>
    <property type="project" value="InterPro"/>
</dbReference>
<dbReference type="Gene3D" id="2.60.40.1930">
    <property type="match status" value="1"/>
</dbReference>
<dbReference type="Pfam" id="PF17972">
    <property type="entry name" value="bMG5"/>
    <property type="match status" value="1"/>
</dbReference>
<dbReference type="InterPro" id="IPR001599">
    <property type="entry name" value="Macroglobln_a2"/>
</dbReference>
<evidence type="ECO:0000313" key="6">
    <source>
        <dbReference type="Proteomes" id="UP000076630"/>
    </source>
</evidence>
<dbReference type="SMART" id="SM01419">
    <property type="entry name" value="Thiol-ester_cl"/>
    <property type="match status" value="1"/>
</dbReference>
<organism evidence="5 6">
    <name type="scientific">Myroides marinus</name>
    <dbReference type="NCBI Taxonomy" id="703342"/>
    <lineage>
        <taxon>Bacteria</taxon>
        <taxon>Pseudomonadati</taxon>
        <taxon>Bacteroidota</taxon>
        <taxon>Flavobacteriia</taxon>
        <taxon>Flavobacteriales</taxon>
        <taxon>Flavobacteriaceae</taxon>
        <taxon>Myroides</taxon>
    </lineage>
</organism>
<dbReference type="Pfam" id="PF11974">
    <property type="entry name" value="bMG3"/>
    <property type="match status" value="1"/>
</dbReference>